<gene>
    <name evidence="1" type="ORF">DPEC_G00146820</name>
</gene>
<comment type="caution">
    <text evidence="1">The sequence shown here is derived from an EMBL/GenBank/DDBJ whole genome shotgun (WGS) entry which is preliminary data.</text>
</comment>
<sequence length="452" mass="50697">MAEIRELRPEYDMSPVLAGFIGAGALVVAVVILVLLWSFCQRRYLRMTGHYKFHRDQYCDSAEDPPYKFIHMLKGISIYPESLSSSKRIVRMPRHTGWQGDRDRERGGCRGMVMVDAVTHLQMNHLAPPAAQSRAARALPVRADYCCLDSSASNSESSSKSVSPFTPVSSDPESEPEVSLGSLSLAVDYNFPKKALVVTIVGAHGLPAVDEQGNSSDPYVKMTILPEKKHRVKTRVLRKTLEPVFDETFTFYGVAYSSVPELTLHLLVLSFDRFARDDVIGEVMVPLTGLEPSTGRVHITKQITKRNMQCESRGELLVSLSYQPVSHRLSVVVLKAKHLPKMDISGLSGNPYVKVNVFYGRKRIAKKKTHVKKCTLNPVFNESFIYDVPPELLPEISVEFVVVDFDRTTKNEVVGRLPLGLNSPCPSGAAHWREVCENPRRQISKWHNLSEY</sequence>
<proteinExistence type="predicted"/>
<keyword evidence="2" id="KW-1185">Reference proteome</keyword>
<protein>
    <submittedName>
        <fullName evidence="1">Uncharacterized protein</fullName>
    </submittedName>
</protein>
<dbReference type="Proteomes" id="UP001157502">
    <property type="component" value="Chromosome 11"/>
</dbReference>
<organism evidence="1 2">
    <name type="scientific">Dallia pectoralis</name>
    <name type="common">Alaska blackfish</name>
    <dbReference type="NCBI Taxonomy" id="75939"/>
    <lineage>
        <taxon>Eukaryota</taxon>
        <taxon>Metazoa</taxon>
        <taxon>Chordata</taxon>
        <taxon>Craniata</taxon>
        <taxon>Vertebrata</taxon>
        <taxon>Euteleostomi</taxon>
        <taxon>Actinopterygii</taxon>
        <taxon>Neopterygii</taxon>
        <taxon>Teleostei</taxon>
        <taxon>Protacanthopterygii</taxon>
        <taxon>Esociformes</taxon>
        <taxon>Umbridae</taxon>
        <taxon>Dallia</taxon>
    </lineage>
</organism>
<reference evidence="1" key="1">
    <citation type="submission" date="2021-05" db="EMBL/GenBank/DDBJ databases">
        <authorList>
            <person name="Pan Q."/>
            <person name="Jouanno E."/>
            <person name="Zahm M."/>
            <person name="Klopp C."/>
            <person name="Cabau C."/>
            <person name="Louis A."/>
            <person name="Berthelot C."/>
            <person name="Parey E."/>
            <person name="Roest Crollius H."/>
            <person name="Montfort J."/>
            <person name="Robinson-Rechavi M."/>
            <person name="Bouchez O."/>
            <person name="Lampietro C."/>
            <person name="Lopez Roques C."/>
            <person name="Donnadieu C."/>
            <person name="Postlethwait J."/>
            <person name="Bobe J."/>
            <person name="Dillon D."/>
            <person name="Chandos A."/>
            <person name="von Hippel F."/>
            <person name="Guiguen Y."/>
        </authorList>
    </citation>
    <scope>NUCLEOTIDE SEQUENCE</scope>
    <source>
        <strain evidence="1">YG-Jan2019</strain>
    </source>
</reference>
<evidence type="ECO:0000313" key="2">
    <source>
        <dbReference type="Proteomes" id="UP001157502"/>
    </source>
</evidence>
<evidence type="ECO:0000313" key="1">
    <source>
        <dbReference type="EMBL" id="KAJ8005455.1"/>
    </source>
</evidence>
<accession>A0ACC2GPS6</accession>
<name>A0ACC2GPS6_DALPE</name>
<dbReference type="EMBL" id="CM055738">
    <property type="protein sequence ID" value="KAJ8005455.1"/>
    <property type="molecule type" value="Genomic_DNA"/>
</dbReference>